<protein>
    <submittedName>
        <fullName evidence="1">Uncharacterized protein</fullName>
    </submittedName>
</protein>
<dbReference type="EMBL" id="FMJD01000001">
    <property type="protein sequence ID" value="SCM70640.1"/>
    <property type="molecule type" value="Genomic_DNA"/>
</dbReference>
<evidence type="ECO:0000313" key="1">
    <source>
        <dbReference type="EMBL" id="SCM70640.1"/>
    </source>
</evidence>
<accession>A0A212KZE6</accession>
<reference evidence="1" key="1">
    <citation type="submission" date="2016-08" db="EMBL/GenBank/DDBJ databases">
        <authorList>
            <person name="Seilhamer J.J."/>
        </authorList>
    </citation>
    <scope>NUCLEOTIDE SEQUENCE</scope>
    <source>
        <strain evidence="1">86</strain>
    </source>
</reference>
<dbReference type="AlphaFoldDB" id="A0A212KZE6"/>
<proteinExistence type="predicted"/>
<name>A0A212KZE6_9HYPH</name>
<gene>
    <name evidence="1" type="ORF">KL86PLE_10233</name>
</gene>
<dbReference type="RefSeq" id="WP_288195621.1">
    <property type="nucleotide sequence ID" value="NZ_LT608334.1"/>
</dbReference>
<sequence>MFGRFGRRSPLRPAWNRADADPEDLREYDTFGPWLLPVRSAAEMPRRFRPAYAELKDADHLIKVPRSIERRDAYPGADLYGAVFALDADGFTLLTAVDEVEGFVGRQVAWDEVAAVRAVTNLLHSDFVLLLKEGDALTVTYNSVSADLMTRVVAFVRQHFVEPDDFVSSAVNDPEEFEDFFFNAVLAEERHGGQFMLPIHFETPGKSCRNAQNRRRVTTGLLILLSGSELVIVDRDAPTRRRFFAHYIYRKTYLGLTSVRAFRLQPPPDAMPGRFMMLELIIEQQRLGIACFKTPDRLIDLLRRRGVARL</sequence>
<organism evidence="1">
    <name type="scientific">uncultured Pleomorphomonas sp</name>
    <dbReference type="NCBI Taxonomy" id="442121"/>
    <lineage>
        <taxon>Bacteria</taxon>
        <taxon>Pseudomonadati</taxon>
        <taxon>Pseudomonadota</taxon>
        <taxon>Alphaproteobacteria</taxon>
        <taxon>Hyphomicrobiales</taxon>
        <taxon>Pleomorphomonadaceae</taxon>
        <taxon>Pleomorphomonas</taxon>
        <taxon>environmental samples</taxon>
    </lineage>
</organism>